<gene>
    <name evidence="2" type="ORF">MRATA1EN1_LOCUS30033</name>
</gene>
<feature type="transmembrane region" description="Helical" evidence="1">
    <location>
        <begin position="79"/>
        <end position="100"/>
    </location>
</feature>
<keyword evidence="1" id="KW-1133">Transmembrane helix</keyword>
<dbReference type="EMBL" id="OX460343">
    <property type="protein sequence ID" value="CAI9181071.1"/>
    <property type="molecule type" value="Genomic_DNA"/>
</dbReference>
<protein>
    <submittedName>
        <fullName evidence="2">Uncharacterized protein</fullName>
    </submittedName>
</protein>
<dbReference type="Proteomes" id="UP001176941">
    <property type="component" value="Chromosome X"/>
</dbReference>
<evidence type="ECO:0000313" key="2">
    <source>
        <dbReference type="EMBL" id="CAI9181071.1"/>
    </source>
</evidence>
<keyword evidence="3" id="KW-1185">Reference proteome</keyword>
<accession>A0ABN9A6P8</accession>
<keyword evidence="1" id="KW-0472">Membrane</keyword>
<reference evidence="2" key="1">
    <citation type="submission" date="2023-04" db="EMBL/GenBank/DDBJ databases">
        <authorList>
            <consortium name="ELIXIR-Norway"/>
        </authorList>
    </citation>
    <scope>NUCLEOTIDE SEQUENCE [LARGE SCALE GENOMIC DNA]</scope>
</reference>
<evidence type="ECO:0000313" key="3">
    <source>
        <dbReference type="Proteomes" id="UP001176941"/>
    </source>
</evidence>
<proteinExistence type="predicted"/>
<evidence type="ECO:0000256" key="1">
    <source>
        <dbReference type="SAM" id="Phobius"/>
    </source>
</evidence>
<sequence length="112" mass="12030">MSAWGRSPALPPCSLCATLRNVRNMRNVHNVHTIRNRGSFVSEQLRPHPACSWRGKSWIFPSTGTSTPGSPSLLVAQRYLNISFVTFATLFFGSAGPLLLGKLGGGVEASSS</sequence>
<organism evidence="2 3">
    <name type="scientific">Rangifer tarandus platyrhynchus</name>
    <name type="common">Svalbard reindeer</name>
    <dbReference type="NCBI Taxonomy" id="3082113"/>
    <lineage>
        <taxon>Eukaryota</taxon>
        <taxon>Metazoa</taxon>
        <taxon>Chordata</taxon>
        <taxon>Craniata</taxon>
        <taxon>Vertebrata</taxon>
        <taxon>Euteleostomi</taxon>
        <taxon>Mammalia</taxon>
        <taxon>Eutheria</taxon>
        <taxon>Laurasiatheria</taxon>
        <taxon>Artiodactyla</taxon>
        <taxon>Ruminantia</taxon>
        <taxon>Pecora</taxon>
        <taxon>Cervidae</taxon>
        <taxon>Odocoileinae</taxon>
        <taxon>Rangifer</taxon>
    </lineage>
</organism>
<name>A0ABN9A6P8_RANTA</name>
<keyword evidence="1" id="KW-0812">Transmembrane</keyword>